<comment type="caution">
    <text evidence="4">The sequence shown here is derived from an EMBL/GenBank/DDBJ whole genome shotgun (WGS) entry which is preliminary data.</text>
</comment>
<dbReference type="Pfam" id="PF13785">
    <property type="entry name" value="DUF4178"/>
    <property type="match status" value="1"/>
</dbReference>
<feature type="transmembrane region" description="Helical" evidence="2">
    <location>
        <begin position="402"/>
        <end position="423"/>
    </location>
</feature>
<proteinExistence type="predicted"/>
<evidence type="ECO:0000259" key="3">
    <source>
        <dbReference type="Pfam" id="PF13785"/>
    </source>
</evidence>
<evidence type="ECO:0000313" key="5">
    <source>
        <dbReference type="Proteomes" id="UP000557656"/>
    </source>
</evidence>
<evidence type="ECO:0000256" key="1">
    <source>
        <dbReference type="SAM" id="MobiDB-lite"/>
    </source>
</evidence>
<gene>
    <name evidence="4" type="ORF">HKX05_03600</name>
</gene>
<feature type="transmembrane region" description="Helical" evidence="2">
    <location>
        <begin position="241"/>
        <end position="260"/>
    </location>
</feature>
<keyword evidence="2" id="KW-1133">Transmembrane helix</keyword>
<evidence type="ECO:0000256" key="2">
    <source>
        <dbReference type="SAM" id="Phobius"/>
    </source>
</evidence>
<dbReference type="Proteomes" id="UP000557656">
    <property type="component" value="Unassembled WGS sequence"/>
</dbReference>
<dbReference type="EMBL" id="JABEOV010000005">
    <property type="protein sequence ID" value="NNG52430.1"/>
    <property type="molecule type" value="Genomic_DNA"/>
</dbReference>
<sequence length="435" mass="47436">MAGRCPVTRREDGAMTDTVRAVTCPRCGGTIALRAAGLSVSVVCEHCGTTLDATSDDVRVITAAQQAMRQPAIALGTRGTLRGEQWEVIGYLERTDGYQGWQEYLLFNPYLGYRFLVDDGRCFSLGVLIDRTPDTVFDGYELDGARYRRFGAGYAASVTFVVGEFYWRVRVGEQVHVSDYVRSGAMLTCEENAQERSWTLLTLLSVGEAEAAFGLEPRPRPSGVTPSPHEPSPHLRPLREAVFVFAAAAMALVAVLIVLGQPSRTLLSETMELTQDAPPVERVVATLSLPAAYNRITVDARADTLSNSWIDLDYALVDRRTQRSFDTYALAERYSGTDSDGSWSEGDRSPNTSYASIPGGTYDLVVEAAVHGWTGAQSPPVSWQTVPVTIRVTSGGRFAGPMILALIALSLWPGLLAILHFAFEQRRVAPIKGDD</sequence>
<feature type="region of interest" description="Disordered" evidence="1">
    <location>
        <begin position="335"/>
        <end position="355"/>
    </location>
</feature>
<protein>
    <submittedName>
        <fullName evidence="4">DUF4178 domain-containing protein</fullName>
    </submittedName>
</protein>
<keyword evidence="2" id="KW-0472">Membrane</keyword>
<accession>A0ABX1UH15</accession>
<organism evidence="4 5">
    <name type="scientific">Sphingomonas sanguinis</name>
    <dbReference type="NCBI Taxonomy" id="33051"/>
    <lineage>
        <taxon>Bacteria</taxon>
        <taxon>Pseudomonadati</taxon>
        <taxon>Pseudomonadota</taxon>
        <taxon>Alphaproteobacteria</taxon>
        <taxon>Sphingomonadales</taxon>
        <taxon>Sphingomonadaceae</taxon>
        <taxon>Sphingomonas</taxon>
    </lineage>
</organism>
<dbReference type="InterPro" id="IPR025235">
    <property type="entry name" value="DUF4178"/>
</dbReference>
<name>A0ABX1UH15_9SPHN</name>
<evidence type="ECO:0000313" key="4">
    <source>
        <dbReference type="EMBL" id="NNG52430.1"/>
    </source>
</evidence>
<keyword evidence="5" id="KW-1185">Reference proteome</keyword>
<keyword evidence="2" id="KW-0812">Transmembrane</keyword>
<reference evidence="4 5" key="1">
    <citation type="submission" date="2020-05" db="EMBL/GenBank/DDBJ databases">
        <title>Draft Genome Sequences of Sphingomonas sp. Isolated from the International Space Station.</title>
        <authorList>
            <person name="Bijlani S."/>
            <person name="Singh N.K."/>
            <person name="Mason C.E."/>
            <person name="Wang C.C."/>
            <person name="Venkateswaran K."/>
        </authorList>
    </citation>
    <scope>NUCLEOTIDE SEQUENCE [LARGE SCALE GENOMIC DNA]</scope>
    <source>
        <strain evidence="4 5">IIF7SW-B5</strain>
    </source>
</reference>
<dbReference type="RefSeq" id="WP_206379061.1">
    <property type="nucleotide sequence ID" value="NZ_JABEOV010000005.1"/>
</dbReference>
<feature type="domain" description="DUF4178" evidence="3">
    <location>
        <begin position="75"/>
        <end position="199"/>
    </location>
</feature>